<protein>
    <submittedName>
        <fullName evidence="1">16S rRNA G966 N2-methylase RsmD</fullName>
    </submittedName>
</protein>
<evidence type="ECO:0000313" key="2">
    <source>
        <dbReference type="Proteomes" id="UP001549162"/>
    </source>
</evidence>
<gene>
    <name evidence="1" type="ORF">ABID14_000360</name>
</gene>
<sequence length="176" mass="21398">MVIKKNSYLYSKKYSDIKYKLAKAIIKNHDVFSGYKQTETYKDAMQKMRNTKQLQRLQQLQQLQQLERLQDLKAFTKTNKLKVFNKDYKYFTDVKHSIIYLDPPYKNTTKGLYKKEQLDYDEFYNWCIYMSKNNIVLISEYDMTNKFERVYEFKKAKSSLQGGQHKTKYEKLFMVK</sequence>
<reference evidence="1 2" key="1">
    <citation type="submission" date="2024-06" db="EMBL/GenBank/DDBJ databases">
        <title>Genomic Encyclopedia of Type Strains, Phase IV (KMG-IV): sequencing the most valuable type-strain genomes for metagenomic binning, comparative biology and taxonomic classification.</title>
        <authorList>
            <person name="Goeker M."/>
        </authorList>
    </citation>
    <scope>NUCLEOTIDE SEQUENCE [LARGE SCALE GENOMIC DNA]</scope>
    <source>
        <strain evidence="1 2">DSM 21460</strain>
    </source>
</reference>
<organism evidence="1 2">
    <name type="scientific">Peptoniphilus olsenii</name>
    <dbReference type="NCBI Taxonomy" id="411570"/>
    <lineage>
        <taxon>Bacteria</taxon>
        <taxon>Bacillati</taxon>
        <taxon>Bacillota</taxon>
        <taxon>Tissierellia</taxon>
        <taxon>Tissierellales</taxon>
        <taxon>Peptoniphilaceae</taxon>
        <taxon>Peptoniphilus</taxon>
    </lineage>
</organism>
<dbReference type="InterPro" id="IPR029063">
    <property type="entry name" value="SAM-dependent_MTases_sf"/>
</dbReference>
<dbReference type="SUPFAM" id="SSF53335">
    <property type="entry name" value="S-adenosyl-L-methionine-dependent methyltransferases"/>
    <property type="match status" value="1"/>
</dbReference>
<accession>A0ABV2J7I8</accession>
<dbReference type="Proteomes" id="UP001549162">
    <property type="component" value="Unassembled WGS sequence"/>
</dbReference>
<comment type="caution">
    <text evidence="1">The sequence shown here is derived from an EMBL/GenBank/DDBJ whole genome shotgun (WGS) entry which is preliminary data.</text>
</comment>
<name>A0ABV2J7I8_9FIRM</name>
<evidence type="ECO:0000313" key="1">
    <source>
        <dbReference type="EMBL" id="MET3616740.1"/>
    </source>
</evidence>
<dbReference type="EMBL" id="JBEPMA010000001">
    <property type="protein sequence ID" value="MET3616740.1"/>
    <property type="molecule type" value="Genomic_DNA"/>
</dbReference>
<keyword evidence="2" id="KW-1185">Reference proteome</keyword>
<proteinExistence type="predicted"/>